<proteinExistence type="predicted"/>
<name>A0A319DTN1_ASPSB</name>
<dbReference type="Proteomes" id="UP000248423">
    <property type="component" value="Unassembled WGS sequence"/>
</dbReference>
<accession>A0A319DTN1</accession>
<reference evidence="2 3" key="1">
    <citation type="submission" date="2018-02" db="EMBL/GenBank/DDBJ databases">
        <title>The genomes of Aspergillus section Nigri reveals drivers in fungal speciation.</title>
        <authorList>
            <consortium name="DOE Joint Genome Institute"/>
            <person name="Vesth T.C."/>
            <person name="Nybo J."/>
            <person name="Theobald S."/>
            <person name="Brandl J."/>
            <person name="Frisvad J.C."/>
            <person name="Nielsen K.F."/>
            <person name="Lyhne E.K."/>
            <person name="Kogle M.E."/>
            <person name="Kuo A."/>
            <person name="Riley R."/>
            <person name="Clum A."/>
            <person name="Nolan M."/>
            <person name="Lipzen A."/>
            <person name="Salamov A."/>
            <person name="Henrissat B."/>
            <person name="Wiebenga A."/>
            <person name="De vries R.P."/>
            <person name="Grigoriev I.V."/>
            <person name="Mortensen U.H."/>
            <person name="Andersen M.R."/>
            <person name="Baker S.E."/>
        </authorList>
    </citation>
    <scope>NUCLEOTIDE SEQUENCE [LARGE SCALE GENOMIC DNA]</scope>
    <source>
        <strain evidence="2 3">CBS 121057</strain>
    </source>
</reference>
<dbReference type="STRING" id="1448318.A0A319DTN1"/>
<dbReference type="AlphaFoldDB" id="A0A319DTN1"/>
<dbReference type="Pfam" id="PF12697">
    <property type="entry name" value="Abhydrolase_6"/>
    <property type="match status" value="1"/>
</dbReference>
<dbReference type="GO" id="GO:0016020">
    <property type="term" value="C:membrane"/>
    <property type="evidence" value="ECO:0007669"/>
    <property type="project" value="TreeGrafter"/>
</dbReference>
<protein>
    <submittedName>
        <fullName evidence="2">Alpha/beta-hydrolase</fullName>
    </submittedName>
</protein>
<evidence type="ECO:0000313" key="3">
    <source>
        <dbReference type="Proteomes" id="UP000248423"/>
    </source>
</evidence>
<dbReference type="EMBL" id="KZ826425">
    <property type="protein sequence ID" value="PYI01101.1"/>
    <property type="molecule type" value="Genomic_DNA"/>
</dbReference>
<dbReference type="PANTHER" id="PTHR43798">
    <property type="entry name" value="MONOACYLGLYCEROL LIPASE"/>
    <property type="match status" value="1"/>
</dbReference>
<dbReference type="VEuPathDB" id="FungiDB:BO78DRAFT_25707"/>
<dbReference type="InterPro" id="IPR029058">
    <property type="entry name" value="AB_hydrolase_fold"/>
</dbReference>
<keyword evidence="3" id="KW-1185">Reference proteome</keyword>
<gene>
    <name evidence="2" type="ORF">BO78DRAFT_25707</name>
</gene>
<dbReference type="InterPro" id="IPR050266">
    <property type="entry name" value="AB_hydrolase_sf"/>
</dbReference>
<sequence length="309" mass="34485">MAIHRTESPSTHLSYLTNIPTPSRNAPIKRLSLMIHGWGCQATHYIPLITHLTSHGLTPETGDLFIALDLPGHGQSPKSTLPAPEKGGIAKLILQLCAEVLDSFGQRHDQTETVVYAHSMGIFMALEVYSTLKNVISHAILLDGAHSGESAAEGFDLDRIREQAVQYREVVQDRLDLYFGPRTSKGFEEETREGFARLDFEYALRMSYWYGVFDGGLAGVLDRLEERNREAVGAGLRPTKVLLIQSQEAHGPNGRHGIKRGDVTEYMKFVRSHISEDWLQEWVVEGTGHYPHADDVDEVGPVIEGFLRD</sequence>
<dbReference type="SUPFAM" id="SSF53474">
    <property type="entry name" value="alpha/beta-Hydrolases"/>
    <property type="match status" value="1"/>
</dbReference>
<organism evidence="2 3">
    <name type="scientific">Aspergillus sclerotiicarbonarius (strain CBS 121057 / IBT 28362)</name>
    <dbReference type="NCBI Taxonomy" id="1448318"/>
    <lineage>
        <taxon>Eukaryota</taxon>
        <taxon>Fungi</taxon>
        <taxon>Dikarya</taxon>
        <taxon>Ascomycota</taxon>
        <taxon>Pezizomycotina</taxon>
        <taxon>Eurotiomycetes</taxon>
        <taxon>Eurotiomycetidae</taxon>
        <taxon>Eurotiales</taxon>
        <taxon>Aspergillaceae</taxon>
        <taxon>Aspergillus</taxon>
        <taxon>Aspergillus subgen. Circumdati</taxon>
    </lineage>
</organism>
<evidence type="ECO:0000259" key="1">
    <source>
        <dbReference type="Pfam" id="PF12697"/>
    </source>
</evidence>
<dbReference type="InterPro" id="IPR000073">
    <property type="entry name" value="AB_hydrolase_1"/>
</dbReference>
<dbReference type="PANTHER" id="PTHR43798:SF33">
    <property type="entry name" value="HYDROLASE, PUTATIVE (AFU_ORTHOLOGUE AFUA_2G14860)-RELATED"/>
    <property type="match status" value="1"/>
</dbReference>
<keyword evidence="2" id="KW-0378">Hydrolase</keyword>
<evidence type="ECO:0000313" key="2">
    <source>
        <dbReference type="EMBL" id="PYI01101.1"/>
    </source>
</evidence>
<feature type="domain" description="AB hydrolase-1" evidence="1">
    <location>
        <begin position="33"/>
        <end position="299"/>
    </location>
</feature>
<dbReference type="GO" id="GO:0016787">
    <property type="term" value="F:hydrolase activity"/>
    <property type="evidence" value="ECO:0007669"/>
    <property type="project" value="UniProtKB-KW"/>
</dbReference>
<dbReference type="OrthoDB" id="8119704at2759"/>
<dbReference type="Gene3D" id="3.40.50.1820">
    <property type="entry name" value="alpha/beta hydrolase"/>
    <property type="match status" value="1"/>
</dbReference>